<dbReference type="PANTHER" id="PTHR48090:SF1">
    <property type="entry name" value="PROPHAGE BACTOPRENOL GLUCOSYL TRANSFERASE HOMOLOG"/>
    <property type="match status" value="1"/>
</dbReference>
<comment type="subcellular location">
    <subcellularLocation>
        <location evidence="1">Membrane</location>
        <topology evidence="1">Multi-pass membrane protein</topology>
    </subcellularLocation>
</comment>
<evidence type="ECO:0000313" key="9">
    <source>
        <dbReference type="Proteomes" id="UP000215059"/>
    </source>
</evidence>
<evidence type="ECO:0000256" key="3">
    <source>
        <dbReference type="ARBA" id="ARBA00022679"/>
    </source>
</evidence>
<dbReference type="OrthoDB" id="9807778at2"/>
<gene>
    <name evidence="8" type="ORF">CGZ90_20070</name>
</gene>
<dbReference type="PANTHER" id="PTHR48090">
    <property type="entry name" value="UNDECAPRENYL-PHOSPHATE 4-DEOXY-4-FORMAMIDO-L-ARABINOSE TRANSFERASE-RELATED"/>
    <property type="match status" value="1"/>
</dbReference>
<organism evidence="8 9">
    <name type="scientific">Fictibacillus aquaticus</name>
    <dbReference type="NCBI Taxonomy" id="2021314"/>
    <lineage>
        <taxon>Bacteria</taxon>
        <taxon>Bacillati</taxon>
        <taxon>Bacillota</taxon>
        <taxon>Bacilli</taxon>
        <taxon>Bacillales</taxon>
        <taxon>Fictibacillaceae</taxon>
        <taxon>Fictibacillus</taxon>
    </lineage>
</organism>
<comment type="caution">
    <text evidence="8">The sequence shown here is derived from an EMBL/GenBank/DDBJ whole genome shotgun (WGS) entry which is preliminary data.</text>
</comment>
<protein>
    <submittedName>
        <fullName evidence="8">Glycosyltransferase</fullName>
    </submittedName>
</protein>
<evidence type="ECO:0000313" key="8">
    <source>
        <dbReference type="EMBL" id="OYD55965.1"/>
    </source>
</evidence>
<dbReference type="AlphaFoldDB" id="A0A235F5I4"/>
<dbReference type="Pfam" id="PF00535">
    <property type="entry name" value="Glycos_transf_2"/>
    <property type="match status" value="1"/>
</dbReference>
<evidence type="ECO:0000259" key="7">
    <source>
        <dbReference type="Pfam" id="PF00535"/>
    </source>
</evidence>
<dbReference type="Gene3D" id="3.90.550.10">
    <property type="entry name" value="Spore Coat Polysaccharide Biosynthesis Protein SpsA, Chain A"/>
    <property type="match status" value="1"/>
</dbReference>
<dbReference type="GO" id="GO:0016757">
    <property type="term" value="F:glycosyltransferase activity"/>
    <property type="evidence" value="ECO:0007669"/>
    <property type="project" value="UniProtKB-KW"/>
</dbReference>
<proteinExistence type="predicted"/>
<keyword evidence="4" id="KW-0812">Transmembrane</keyword>
<keyword evidence="2" id="KW-0328">Glycosyltransferase</keyword>
<dbReference type="InterPro" id="IPR001173">
    <property type="entry name" value="Glyco_trans_2-like"/>
</dbReference>
<evidence type="ECO:0000256" key="5">
    <source>
        <dbReference type="ARBA" id="ARBA00022989"/>
    </source>
</evidence>
<feature type="domain" description="Glycosyltransferase 2-like" evidence="7">
    <location>
        <begin position="6"/>
        <end position="88"/>
    </location>
</feature>
<keyword evidence="9" id="KW-1185">Reference proteome</keyword>
<dbReference type="GO" id="GO:0005886">
    <property type="term" value="C:plasma membrane"/>
    <property type="evidence" value="ECO:0007669"/>
    <property type="project" value="TreeGrafter"/>
</dbReference>
<dbReference type="EMBL" id="NOII01000089">
    <property type="protein sequence ID" value="OYD55965.1"/>
    <property type="molecule type" value="Genomic_DNA"/>
</dbReference>
<keyword evidence="6" id="KW-0472">Membrane</keyword>
<evidence type="ECO:0000256" key="1">
    <source>
        <dbReference type="ARBA" id="ARBA00004141"/>
    </source>
</evidence>
<dbReference type="Proteomes" id="UP000215059">
    <property type="component" value="Unassembled WGS sequence"/>
</dbReference>
<name>A0A235F5I4_9BACL</name>
<keyword evidence="5" id="KW-1133">Transmembrane helix</keyword>
<sequence length="88" mass="9603">MKSVLTIVVPCYNEEEVLINTISELLSVLEKLIASQSVSKESRLLFVDDGSKDDTWNIICSKAKKNSMVKGLKLAKNAGHQNALLAGL</sequence>
<dbReference type="InterPro" id="IPR029044">
    <property type="entry name" value="Nucleotide-diphossugar_trans"/>
</dbReference>
<evidence type="ECO:0000256" key="6">
    <source>
        <dbReference type="ARBA" id="ARBA00023136"/>
    </source>
</evidence>
<dbReference type="InterPro" id="IPR050256">
    <property type="entry name" value="Glycosyltransferase_2"/>
</dbReference>
<dbReference type="RefSeq" id="WP_133063631.1">
    <property type="nucleotide sequence ID" value="NZ_NOII01000089.1"/>
</dbReference>
<feature type="non-terminal residue" evidence="8">
    <location>
        <position position="88"/>
    </location>
</feature>
<reference evidence="8 9" key="1">
    <citation type="submission" date="2017-07" db="EMBL/GenBank/DDBJ databases">
        <title>Fictibacillus sp. nov. GDSW-R2A3 Genome sequencing and assembly.</title>
        <authorList>
            <person name="Mayilraj S."/>
        </authorList>
    </citation>
    <scope>NUCLEOTIDE SEQUENCE [LARGE SCALE GENOMIC DNA]</scope>
    <source>
        <strain evidence="8 9">GDSW-R2A3</strain>
    </source>
</reference>
<accession>A0A235F5I4</accession>
<evidence type="ECO:0000256" key="2">
    <source>
        <dbReference type="ARBA" id="ARBA00022676"/>
    </source>
</evidence>
<keyword evidence="3 8" id="KW-0808">Transferase</keyword>
<dbReference type="SUPFAM" id="SSF53448">
    <property type="entry name" value="Nucleotide-diphospho-sugar transferases"/>
    <property type="match status" value="1"/>
</dbReference>
<evidence type="ECO:0000256" key="4">
    <source>
        <dbReference type="ARBA" id="ARBA00022692"/>
    </source>
</evidence>